<evidence type="ECO:0000313" key="2">
    <source>
        <dbReference type="EMBL" id="SOC52685.1"/>
    </source>
</evidence>
<evidence type="ECO:0000256" key="1">
    <source>
        <dbReference type="SAM" id="MobiDB-lite"/>
    </source>
</evidence>
<keyword evidence="3" id="KW-1185">Reference proteome</keyword>
<dbReference type="EMBL" id="OBQK01000001">
    <property type="protein sequence ID" value="SOC52685.1"/>
    <property type="molecule type" value="Genomic_DNA"/>
</dbReference>
<evidence type="ECO:0000313" key="3">
    <source>
        <dbReference type="Proteomes" id="UP000219688"/>
    </source>
</evidence>
<organism evidence="2 3">
    <name type="scientific">Ornithinimicrobium cerasi</name>
    <dbReference type="NCBI Taxonomy" id="2248773"/>
    <lineage>
        <taxon>Bacteria</taxon>
        <taxon>Bacillati</taxon>
        <taxon>Actinomycetota</taxon>
        <taxon>Actinomycetes</taxon>
        <taxon>Micrococcales</taxon>
        <taxon>Ornithinimicrobiaceae</taxon>
        <taxon>Ornithinimicrobium</taxon>
    </lineage>
</organism>
<feature type="compositionally biased region" description="Low complexity" evidence="1">
    <location>
        <begin position="683"/>
        <end position="694"/>
    </location>
</feature>
<dbReference type="AlphaFoldDB" id="A0A285VF12"/>
<accession>A0A285VF12</accession>
<reference evidence="3" key="1">
    <citation type="submission" date="2017-08" db="EMBL/GenBank/DDBJ databases">
        <authorList>
            <person name="Varghese N."/>
            <person name="Submissions S."/>
        </authorList>
    </citation>
    <scope>NUCLEOTIDE SEQUENCE [LARGE SCALE GENOMIC DNA]</scope>
    <source>
        <strain evidence="3">USBA17B2</strain>
    </source>
</reference>
<proteinExistence type="predicted"/>
<protein>
    <submittedName>
        <fullName evidence="2">Uncharacterized protein</fullName>
    </submittedName>
</protein>
<dbReference type="RefSeq" id="WP_141401410.1">
    <property type="nucleotide sequence ID" value="NZ_OBQK01000001.1"/>
</dbReference>
<feature type="region of interest" description="Disordered" evidence="1">
    <location>
        <begin position="662"/>
        <end position="694"/>
    </location>
</feature>
<dbReference type="Proteomes" id="UP000219688">
    <property type="component" value="Unassembled WGS sequence"/>
</dbReference>
<name>A0A285VF12_9MICO</name>
<sequence>MHDDDTGCGCCGDEGPYYFDEQGDLVEDWGEGADWSAPTPPHLAAGPRERVRPEAVRPVLRQRSCGLTVLKGSWLVELTSRVREPAVARRSIRGPMRIEVQERALRISGDIYVHSLPDLRTERSMLTRVVHDGDGSADDPTYPQLPPNQYSWYFRSTGVSYASGVLSFGLRRHLWDRTSQDFVSEDAGSMRLTCRRSILARSGSAAVLNGTATIGGRLYDVRATRTSTMYRGCAVEVDVMTGRSWPQSAMHQGVARTFRDVFATSGWDVSVRVDELGVPDDVSMSMAELQTLLTTHRAPGSGDPWRLWLLVGSAQGGLFGVMFDDDSVPREGAVGFADATLGDQSFIEPSARNQPLDAVPAAFLRTLVHEAGHALNLFHPKHDTHNPPIGTEIMNQTGDVMGFASATDTYPGNATFAFAPHDHDSLVHAPDPQVRPGWKNFGWGHGSLSAGVPIPADAAGLQVGDDAEDLALTIDLPTDTFVGEFVTASVTLTNTGAEPRTVTGRLNLAEGYLRFHHVLPDGAVEQVRDVIVACGPRAVTELAPGESMTARMQVFFTSEGVTFEQPGTHVVRAEFVADTLTTVRSNRVRVHVRTAATETEVDIAEQTMDAGVGRAFALGDFGSDLDARARLVTVAEAHHDVDTGGAAALVLANSLARTHTDYRRSARGSGGGADGAGDHPSDDAAPGAEDVTAGADDVGAGAAAWGVDATREAAPDEAKHFLDLAMQGRTAEEMVHLAATVASPVEAGAPVVGAAMTRARRARKGKADLAAAEAIVAGFGTAAPS</sequence>
<gene>
    <name evidence="2" type="ORF">SAMN05421879_101772</name>
</gene>